<dbReference type="SMART" id="SM00532">
    <property type="entry name" value="LIGANc"/>
    <property type="match status" value="1"/>
</dbReference>
<dbReference type="Pfam" id="PF01653">
    <property type="entry name" value="DNA_ligase_aden"/>
    <property type="match status" value="1"/>
</dbReference>
<evidence type="ECO:0000259" key="1">
    <source>
        <dbReference type="SMART" id="SM00532"/>
    </source>
</evidence>
<evidence type="ECO:0000313" key="2">
    <source>
        <dbReference type="EMBL" id="MBO6972148.1"/>
    </source>
</evidence>
<dbReference type="Gene3D" id="3.30.470.30">
    <property type="entry name" value="DNA ligase/mRNA capping enzyme"/>
    <property type="match status" value="2"/>
</dbReference>
<dbReference type="InterPro" id="IPR013840">
    <property type="entry name" value="DNAligase_N"/>
</dbReference>
<gene>
    <name evidence="2" type="ORF">JJ842_09505</name>
</gene>
<dbReference type="InterPro" id="IPR013839">
    <property type="entry name" value="DNAligase_adenylation"/>
</dbReference>
<dbReference type="SUPFAM" id="SSF56091">
    <property type="entry name" value="DNA ligase/mRNA capping enzyme, catalytic domain"/>
    <property type="match status" value="1"/>
</dbReference>
<name>A0A9D9BUN6_PROMR</name>
<dbReference type="EMBL" id="JAEPLN010000003">
    <property type="protein sequence ID" value="MBO6972148.1"/>
    <property type="molecule type" value="Genomic_DNA"/>
</dbReference>
<reference evidence="2" key="1">
    <citation type="journal article" date="2021" name="Front. Mar. Sci.">
        <title>Genomes of Diverse Isolates of Prochlorococcus High-Light-Adapted Clade II in the Western Pacific Ocean.</title>
        <authorList>
            <person name="Yan W."/>
            <person name="Feng X."/>
            <person name="Zhang W."/>
            <person name="Nawaz M.Z."/>
            <person name="Luo T."/>
            <person name="Zhang R."/>
            <person name="Jiao N."/>
        </authorList>
    </citation>
    <scope>NUCLEOTIDE SEQUENCE</scope>
    <source>
        <strain evidence="2">CUG1433</strain>
    </source>
</reference>
<keyword evidence="2" id="KW-0436">Ligase</keyword>
<comment type="caution">
    <text evidence="2">The sequence shown here is derived from an EMBL/GenBank/DDBJ whole genome shotgun (WGS) entry which is preliminary data.</text>
</comment>
<accession>A0A9D9BUN6</accession>
<feature type="domain" description="NAD-dependent DNA ligase N-terminal" evidence="1">
    <location>
        <begin position="2"/>
        <end position="240"/>
    </location>
</feature>
<proteinExistence type="predicted"/>
<organism evidence="2 3">
    <name type="scientific">Prochlorococcus marinus CUG1433</name>
    <dbReference type="NCBI Taxonomy" id="2774506"/>
    <lineage>
        <taxon>Bacteria</taxon>
        <taxon>Bacillati</taxon>
        <taxon>Cyanobacteriota</taxon>
        <taxon>Cyanophyceae</taxon>
        <taxon>Synechococcales</taxon>
        <taxon>Prochlorococcaceae</taxon>
        <taxon>Prochlorococcus</taxon>
    </lineage>
</organism>
<dbReference type="Proteomes" id="UP000668060">
    <property type="component" value="Unassembled WGS sequence"/>
</dbReference>
<evidence type="ECO:0000313" key="3">
    <source>
        <dbReference type="Proteomes" id="UP000668060"/>
    </source>
</evidence>
<dbReference type="AlphaFoldDB" id="A0A9D9BUN6"/>
<dbReference type="GO" id="GO:0003911">
    <property type="term" value="F:DNA ligase (NAD+) activity"/>
    <property type="evidence" value="ECO:0007669"/>
    <property type="project" value="InterPro"/>
</dbReference>
<protein>
    <submittedName>
        <fullName evidence="2">NAD-dependent DNA ligase</fullName>
    </submittedName>
</protein>
<sequence length="240" mass="27536">MYANLSKTIKEFDVSYRKGRAKISDQEFDSLVRNLKRIDPNNSYFHQNKVLPSMGNGNYEEFLETLLPVTRLILTPKIDGCAVGLMYSKGKLIKGITRKGKDKTEALKTIENIPHKLPINIYIQIRGELYGHGLIPTKSQALAGGHLRKKIPTGEGLSFCSFEILNSELNKHTQLIQLKKLGFEVPEHIFTNYLSEVDIYRKLWLEGKLFSSYPMDGFVLTVNSRKLQKQLYQYQYAIKC</sequence>